<evidence type="ECO:0000256" key="4">
    <source>
        <dbReference type="ARBA" id="ARBA00022807"/>
    </source>
</evidence>
<keyword evidence="8" id="KW-1185">Reference proteome</keyword>
<evidence type="ECO:0000259" key="6">
    <source>
        <dbReference type="PROSITE" id="PS50600"/>
    </source>
</evidence>
<evidence type="ECO:0000256" key="2">
    <source>
        <dbReference type="ARBA" id="ARBA00022670"/>
    </source>
</evidence>
<feature type="domain" description="Ubiquitin-like protease family profile" evidence="6">
    <location>
        <begin position="445"/>
        <end position="620"/>
    </location>
</feature>
<comment type="caution">
    <text evidence="7">The sequence shown here is derived from an EMBL/GenBank/DDBJ whole genome shotgun (WGS) entry which is preliminary data.</text>
</comment>
<dbReference type="PROSITE" id="PS50600">
    <property type="entry name" value="ULP_PROTEASE"/>
    <property type="match status" value="1"/>
</dbReference>
<keyword evidence="3" id="KW-0378">Hydrolase</keyword>
<dbReference type="AlphaFoldDB" id="A0A1V9ZQ63"/>
<dbReference type="GO" id="GO:0008234">
    <property type="term" value="F:cysteine-type peptidase activity"/>
    <property type="evidence" value="ECO:0007669"/>
    <property type="project" value="UniProtKB-KW"/>
</dbReference>
<dbReference type="PANTHER" id="PTHR46915:SF6">
    <property type="entry name" value="CYSTEINE PROTEINASES SUPERFAMILY PROTEIN"/>
    <property type="match status" value="1"/>
</dbReference>
<evidence type="ECO:0000313" key="7">
    <source>
        <dbReference type="EMBL" id="OQS00156.1"/>
    </source>
</evidence>
<dbReference type="GO" id="GO:0006508">
    <property type="term" value="P:proteolysis"/>
    <property type="evidence" value="ECO:0007669"/>
    <property type="project" value="UniProtKB-KW"/>
</dbReference>
<proteinExistence type="inferred from homology"/>
<comment type="similarity">
    <text evidence="1">Belongs to the peptidase C48 family.</text>
</comment>
<dbReference type="OrthoDB" id="76387at2759"/>
<dbReference type="EMBL" id="JNBS01001746">
    <property type="protein sequence ID" value="OQS00156.1"/>
    <property type="molecule type" value="Genomic_DNA"/>
</dbReference>
<evidence type="ECO:0000256" key="1">
    <source>
        <dbReference type="ARBA" id="ARBA00005234"/>
    </source>
</evidence>
<evidence type="ECO:0000256" key="5">
    <source>
        <dbReference type="SAM" id="MobiDB-lite"/>
    </source>
</evidence>
<dbReference type="Pfam" id="PF02902">
    <property type="entry name" value="Peptidase_C48"/>
    <property type="match status" value="1"/>
</dbReference>
<keyword evidence="4" id="KW-0788">Thiol protease</keyword>
<dbReference type="GO" id="GO:0016926">
    <property type="term" value="P:protein desumoylation"/>
    <property type="evidence" value="ECO:0007669"/>
    <property type="project" value="UniProtKB-ARBA"/>
</dbReference>
<organism evidence="7 8">
    <name type="scientific">Thraustotheca clavata</name>
    <dbReference type="NCBI Taxonomy" id="74557"/>
    <lineage>
        <taxon>Eukaryota</taxon>
        <taxon>Sar</taxon>
        <taxon>Stramenopiles</taxon>
        <taxon>Oomycota</taxon>
        <taxon>Saprolegniomycetes</taxon>
        <taxon>Saprolegniales</taxon>
        <taxon>Achlyaceae</taxon>
        <taxon>Thraustotheca</taxon>
    </lineage>
</organism>
<dbReference type="InterPro" id="IPR003653">
    <property type="entry name" value="Peptidase_C48_C"/>
</dbReference>
<keyword evidence="2" id="KW-0645">Protease</keyword>
<dbReference type="Gene3D" id="3.40.395.10">
    <property type="entry name" value="Adenoviral Proteinase, Chain A"/>
    <property type="match status" value="1"/>
</dbReference>
<evidence type="ECO:0000313" key="8">
    <source>
        <dbReference type="Proteomes" id="UP000243217"/>
    </source>
</evidence>
<evidence type="ECO:0000256" key="3">
    <source>
        <dbReference type="ARBA" id="ARBA00022801"/>
    </source>
</evidence>
<accession>A0A1V9ZQ63</accession>
<gene>
    <name evidence="7" type="ORF">THRCLA_06186</name>
</gene>
<reference evidence="7 8" key="1">
    <citation type="journal article" date="2014" name="Genome Biol. Evol.">
        <title>The secreted proteins of Achlya hypogyna and Thraustotheca clavata identify the ancestral oomycete secretome and reveal gene acquisitions by horizontal gene transfer.</title>
        <authorList>
            <person name="Misner I."/>
            <person name="Blouin N."/>
            <person name="Leonard G."/>
            <person name="Richards T.A."/>
            <person name="Lane C.E."/>
        </authorList>
    </citation>
    <scope>NUCLEOTIDE SEQUENCE [LARGE SCALE GENOMIC DNA]</scope>
    <source>
        <strain evidence="7 8">ATCC 34112</strain>
    </source>
</reference>
<feature type="region of interest" description="Disordered" evidence="5">
    <location>
        <begin position="156"/>
        <end position="182"/>
    </location>
</feature>
<feature type="region of interest" description="Disordered" evidence="5">
    <location>
        <begin position="221"/>
        <end position="243"/>
    </location>
</feature>
<dbReference type="STRING" id="74557.A0A1V9ZQ63"/>
<dbReference type="InterPro" id="IPR038765">
    <property type="entry name" value="Papain-like_cys_pep_sf"/>
</dbReference>
<protein>
    <recommendedName>
        <fullName evidence="6">Ubiquitin-like protease family profile domain-containing protein</fullName>
    </recommendedName>
</protein>
<dbReference type="Proteomes" id="UP000243217">
    <property type="component" value="Unassembled WGS sequence"/>
</dbReference>
<name>A0A1V9ZQ63_9STRA</name>
<dbReference type="SUPFAM" id="SSF54001">
    <property type="entry name" value="Cysteine proteinases"/>
    <property type="match status" value="1"/>
</dbReference>
<sequence length="786" mass="88752">MDGDESDIPAFKHGKRVLSDEFNQELDRIITPDKESTRKKAKGWGLKNNASTTILHEPYIPLTHEMWKESQQKSIEKKKERSWDNNSTLDFAASPLKRPFAMSKATKSPLRVSQTKTTSKIVPGQSLIKESNYSQKIATPLSNYALKAPISRLRVLRPPPPNSLKKTKKIVKDGDWRSKPSSKQPITKLFEQKRHRPSTIFTKQDLMDQRLVRKPLPMERDALPKVTPFPSKRPSGTADTPINLSSDEEIEIKVVPPPPPITSSSDESPTQLSLECFQVFVGDTQTTGNPIIVSNENNQLKWLSKTLPINNIAHLQGFFYATDQVPSCLILKLTKLNTFEPSPKPHVVFLADNAQDVEAFYHTLKRKYRRLTTSEITDVNQVATFLKELPGYESQKNSTIVSCLKSAFVHSPEPPTRPARRHRVPSVASKIILHYPLPPATNDIITITMEDLERLNPGTYLNDNLIDYYFKWLQSDIFAETKSYCLFMGALFFPALRKGFDRVSTWFTYDDIFSKELIVVPINMNLHWSLAIIFNPIEASKPPGERKSPTTIAFLDSLGKFHKKRLIFKFLTDYLGDLYATQGQGSFDRDSIAPVTKVQCPQQNNLYDCGVYMLLSAQTVVSAYASSRELLKSHIIDVNMADEMIEDQLDLAEPLAALISENSFDQIAVDATRVKMRENIEHDAILYQQIKATDPSLVEYQQCSSGEDTEDAMEIEEKITIIPRVNSPEDCDMGTDSTASCTMPLNPTLHTIQSSESPPSPVAVVVEDDDHKAEQINLDNPHSWSR</sequence>
<dbReference type="PANTHER" id="PTHR46915">
    <property type="entry name" value="UBIQUITIN-LIKE PROTEASE 4-RELATED"/>
    <property type="match status" value="1"/>
</dbReference>